<dbReference type="Proteomes" id="UP000824267">
    <property type="component" value="Unassembled WGS sequence"/>
</dbReference>
<dbReference type="GO" id="GO:0005829">
    <property type="term" value="C:cytosol"/>
    <property type="evidence" value="ECO:0007669"/>
    <property type="project" value="TreeGrafter"/>
</dbReference>
<evidence type="ECO:0000256" key="11">
    <source>
        <dbReference type="ARBA" id="ARBA00048988"/>
    </source>
</evidence>
<feature type="binding site" evidence="12">
    <location>
        <begin position="25"/>
        <end position="32"/>
    </location>
    <ligand>
        <name>ATP</name>
        <dbReference type="ChEBI" id="CHEBI:30616"/>
    </ligand>
</feature>
<feature type="domain" description="UvrD-like helicase ATP-binding" evidence="13">
    <location>
        <begin position="4"/>
        <end position="288"/>
    </location>
</feature>
<evidence type="ECO:0000313" key="15">
    <source>
        <dbReference type="EMBL" id="HIW87659.1"/>
    </source>
</evidence>
<evidence type="ECO:0000256" key="6">
    <source>
        <dbReference type="ARBA" id="ARBA00023125"/>
    </source>
</evidence>
<evidence type="ECO:0000256" key="9">
    <source>
        <dbReference type="ARBA" id="ARBA00034808"/>
    </source>
</evidence>
<dbReference type="GO" id="GO:0016787">
    <property type="term" value="F:hydrolase activity"/>
    <property type="evidence" value="ECO:0007669"/>
    <property type="project" value="UniProtKB-UniRule"/>
</dbReference>
<keyword evidence="7" id="KW-0413">Isomerase</keyword>
<protein>
    <recommendedName>
        <fullName evidence="9">DNA 3'-5' helicase</fullName>
        <ecNumber evidence="9">5.6.2.4</ecNumber>
    </recommendedName>
    <alternativeName>
        <fullName evidence="10">DNA 3'-5' helicase II</fullName>
    </alternativeName>
</protein>
<evidence type="ECO:0000256" key="12">
    <source>
        <dbReference type="PROSITE-ProRule" id="PRU00560"/>
    </source>
</evidence>
<evidence type="ECO:0000256" key="1">
    <source>
        <dbReference type="ARBA" id="ARBA00009922"/>
    </source>
</evidence>
<dbReference type="Gene3D" id="1.10.10.160">
    <property type="match status" value="1"/>
</dbReference>
<evidence type="ECO:0000256" key="10">
    <source>
        <dbReference type="ARBA" id="ARBA00034923"/>
    </source>
</evidence>
<dbReference type="GO" id="GO:0000725">
    <property type="term" value="P:recombinational repair"/>
    <property type="evidence" value="ECO:0007669"/>
    <property type="project" value="TreeGrafter"/>
</dbReference>
<dbReference type="GO" id="GO:0003677">
    <property type="term" value="F:DNA binding"/>
    <property type="evidence" value="ECO:0007669"/>
    <property type="project" value="UniProtKB-KW"/>
</dbReference>
<reference evidence="15" key="2">
    <citation type="submission" date="2021-04" db="EMBL/GenBank/DDBJ databases">
        <authorList>
            <person name="Gilroy R."/>
        </authorList>
    </citation>
    <scope>NUCLEOTIDE SEQUENCE</scope>
    <source>
        <strain evidence="15">Gambia16-930</strain>
    </source>
</reference>
<dbReference type="SUPFAM" id="SSF52540">
    <property type="entry name" value="P-loop containing nucleoside triphosphate hydrolases"/>
    <property type="match status" value="1"/>
</dbReference>
<keyword evidence="3 12" id="KW-0378">Hydrolase</keyword>
<dbReference type="InterPro" id="IPR013986">
    <property type="entry name" value="DExx_box_DNA_helicase_dom_sf"/>
</dbReference>
<feature type="domain" description="UvrD-like helicase C-terminal" evidence="14">
    <location>
        <begin position="289"/>
        <end position="371"/>
    </location>
</feature>
<dbReference type="InterPro" id="IPR014017">
    <property type="entry name" value="DNA_helicase_UvrD-like_C"/>
</dbReference>
<evidence type="ECO:0000259" key="13">
    <source>
        <dbReference type="PROSITE" id="PS51198"/>
    </source>
</evidence>
<keyword evidence="2 12" id="KW-0547">Nucleotide-binding</keyword>
<dbReference type="CDD" id="cd18807">
    <property type="entry name" value="SF1_C_UvrD"/>
    <property type="match status" value="1"/>
</dbReference>
<dbReference type="PROSITE" id="PS51198">
    <property type="entry name" value="UVRD_HELICASE_ATP_BIND"/>
    <property type="match status" value="1"/>
</dbReference>
<dbReference type="PROSITE" id="PS51217">
    <property type="entry name" value="UVRD_HELICASE_CTER"/>
    <property type="match status" value="1"/>
</dbReference>
<dbReference type="Pfam" id="PF00580">
    <property type="entry name" value="UvrD-helicase"/>
    <property type="match status" value="1"/>
</dbReference>
<dbReference type="CDD" id="cd17932">
    <property type="entry name" value="DEXQc_UvrD"/>
    <property type="match status" value="1"/>
</dbReference>
<dbReference type="InterPro" id="IPR027417">
    <property type="entry name" value="P-loop_NTPase"/>
</dbReference>
<evidence type="ECO:0000256" key="8">
    <source>
        <dbReference type="ARBA" id="ARBA00034617"/>
    </source>
</evidence>
<evidence type="ECO:0000256" key="5">
    <source>
        <dbReference type="ARBA" id="ARBA00022840"/>
    </source>
</evidence>
<dbReference type="GO" id="GO:0033202">
    <property type="term" value="C:DNA helicase complex"/>
    <property type="evidence" value="ECO:0007669"/>
    <property type="project" value="TreeGrafter"/>
</dbReference>
<name>A0A9D1UH45_9BACT</name>
<dbReference type="AlphaFoldDB" id="A0A9D1UH45"/>
<dbReference type="EC" id="5.6.2.4" evidence="9"/>
<keyword evidence="6" id="KW-0238">DNA-binding</keyword>
<evidence type="ECO:0000313" key="16">
    <source>
        <dbReference type="Proteomes" id="UP000824267"/>
    </source>
</evidence>
<organism evidence="15 16">
    <name type="scientific">Candidatus Onthomorpha intestinigallinarum</name>
    <dbReference type="NCBI Taxonomy" id="2840880"/>
    <lineage>
        <taxon>Bacteria</taxon>
        <taxon>Pseudomonadati</taxon>
        <taxon>Bacteroidota</taxon>
        <taxon>Bacteroidia</taxon>
        <taxon>Bacteroidales</taxon>
        <taxon>Candidatus Onthomorpha</taxon>
    </lineage>
</organism>
<evidence type="ECO:0000256" key="4">
    <source>
        <dbReference type="ARBA" id="ARBA00022806"/>
    </source>
</evidence>
<dbReference type="InterPro" id="IPR000212">
    <property type="entry name" value="DNA_helicase_UvrD/REP"/>
</dbReference>
<comment type="caution">
    <text evidence="15">The sequence shown here is derived from an EMBL/GenBank/DDBJ whole genome shotgun (WGS) entry which is preliminary data.</text>
</comment>
<evidence type="ECO:0000256" key="7">
    <source>
        <dbReference type="ARBA" id="ARBA00023235"/>
    </source>
</evidence>
<feature type="non-terminal residue" evidence="15">
    <location>
        <position position="371"/>
    </location>
</feature>
<dbReference type="PANTHER" id="PTHR11070">
    <property type="entry name" value="UVRD / RECB / PCRA DNA HELICASE FAMILY MEMBER"/>
    <property type="match status" value="1"/>
</dbReference>
<evidence type="ECO:0000259" key="14">
    <source>
        <dbReference type="PROSITE" id="PS51217"/>
    </source>
</evidence>
<dbReference type="PANTHER" id="PTHR11070:SF2">
    <property type="entry name" value="ATP-DEPENDENT DNA HELICASE SRS2"/>
    <property type="match status" value="1"/>
</dbReference>
<reference evidence="15" key="1">
    <citation type="journal article" date="2021" name="PeerJ">
        <title>Extensive microbial diversity within the chicken gut microbiome revealed by metagenomics and culture.</title>
        <authorList>
            <person name="Gilroy R."/>
            <person name="Ravi A."/>
            <person name="Getino M."/>
            <person name="Pursley I."/>
            <person name="Horton D.L."/>
            <person name="Alikhan N.F."/>
            <person name="Baker D."/>
            <person name="Gharbi K."/>
            <person name="Hall N."/>
            <person name="Watson M."/>
            <person name="Adriaenssens E.M."/>
            <person name="Foster-Nyarko E."/>
            <person name="Jarju S."/>
            <person name="Secka A."/>
            <person name="Antonio M."/>
            <person name="Oren A."/>
            <person name="Chaudhuri R.R."/>
            <person name="La Ragione R."/>
            <person name="Hildebrand F."/>
            <person name="Pallen M.J."/>
        </authorList>
    </citation>
    <scope>NUCLEOTIDE SEQUENCE</scope>
    <source>
        <strain evidence="15">Gambia16-930</strain>
    </source>
</reference>
<sequence length="371" mass="42468">MLLDDLNSEQRAAACQTEGAVMIVAGAGSGKTRTLTYRVAHLLECGAKPWEILVLTFTNKAADEMKERIIGLVGKSARYIFMGTFHSVFSKILRLEAEHTGYLPNYSIYSTSDSKSLLKKIIKEYDLDYDHLYKPDKVLGRISKAKSQLITSAEYFFSDLYKLDLADGLGHMADIYREYDTRMKQGNAMDFDDLLLNMYLLLKKSEETRMKYQQMFKYIMVDEYQDTNRAQYIITNMLAAGHGNICVVGDDAQSIYAFRGADINNILDFRKHYEDTHTFKLEKNYRSSGNIVEAANSVIDKNKRQIKKNVWTDNPEGEKIGLVRLSTDREEADFVAMRIRSLTASGDCSLKDIAVLYRRNRQSRSIEESLR</sequence>
<dbReference type="EMBL" id="DXGG01000166">
    <property type="protein sequence ID" value="HIW87659.1"/>
    <property type="molecule type" value="Genomic_DNA"/>
</dbReference>
<dbReference type="GO" id="GO:0043138">
    <property type="term" value="F:3'-5' DNA helicase activity"/>
    <property type="evidence" value="ECO:0007669"/>
    <property type="project" value="UniProtKB-EC"/>
</dbReference>
<dbReference type="Pfam" id="PF13361">
    <property type="entry name" value="UvrD_C"/>
    <property type="match status" value="1"/>
</dbReference>
<keyword evidence="5 12" id="KW-0067">ATP-binding</keyword>
<gene>
    <name evidence="15" type="ORF">IAC47_05230</name>
</gene>
<dbReference type="InterPro" id="IPR014016">
    <property type="entry name" value="UvrD-like_ATP-bd"/>
</dbReference>
<accession>A0A9D1UH45</accession>
<keyword evidence="4 12" id="KW-0347">Helicase</keyword>
<evidence type="ECO:0000256" key="3">
    <source>
        <dbReference type="ARBA" id="ARBA00022801"/>
    </source>
</evidence>
<evidence type="ECO:0000256" key="2">
    <source>
        <dbReference type="ARBA" id="ARBA00022741"/>
    </source>
</evidence>
<comment type="similarity">
    <text evidence="1">Belongs to the helicase family. UvrD subfamily.</text>
</comment>
<dbReference type="Gene3D" id="3.40.50.300">
    <property type="entry name" value="P-loop containing nucleotide triphosphate hydrolases"/>
    <property type="match status" value="2"/>
</dbReference>
<proteinExistence type="inferred from homology"/>
<comment type="catalytic activity">
    <reaction evidence="8">
        <text>Couples ATP hydrolysis with the unwinding of duplex DNA by translocating in the 3'-5' direction.</text>
        <dbReference type="EC" id="5.6.2.4"/>
    </reaction>
</comment>
<dbReference type="GO" id="GO:0005524">
    <property type="term" value="F:ATP binding"/>
    <property type="evidence" value="ECO:0007669"/>
    <property type="project" value="UniProtKB-UniRule"/>
</dbReference>
<comment type="catalytic activity">
    <reaction evidence="11">
        <text>ATP + H2O = ADP + phosphate + H(+)</text>
        <dbReference type="Rhea" id="RHEA:13065"/>
        <dbReference type="ChEBI" id="CHEBI:15377"/>
        <dbReference type="ChEBI" id="CHEBI:15378"/>
        <dbReference type="ChEBI" id="CHEBI:30616"/>
        <dbReference type="ChEBI" id="CHEBI:43474"/>
        <dbReference type="ChEBI" id="CHEBI:456216"/>
        <dbReference type="EC" id="5.6.2.4"/>
    </reaction>
</comment>